<dbReference type="RefSeq" id="WP_243511541.1">
    <property type="nucleotide sequence ID" value="NZ_CP094534.1"/>
</dbReference>
<evidence type="ECO:0000256" key="1">
    <source>
        <dbReference type="SAM" id="MobiDB-lite"/>
    </source>
</evidence>
<protein>
    <recommendedName>
        <fullName evidence="5">Outer membrane protein beta-barrel domain-containing protein</fullName>
    </recommendedName>
</protein>
<keyword evidence="2" id="KW-0732">Signal</keyword>
<keyword evidence="4" id="KW-1185">Reference proteome</keyword>
<evidence type="ECO:0000256" key="2">
    <source>
        <dbReference type="SAM" id="SignalP"/>
    </source>
</evidence>
<feature type="compositionally biased region" description="Pro residues" evidence="1">
    <location>
        <begin position="34"/>
        <end position="62"/>
    </location>
</feature>
<feature type="signal peptide" evidence="2">
    <location>
        <begin position="1"/>
        <end position="24"/>
    </location>
</feature>
<sequence>MKRHLLPLVLLLGVAYLPAHKAQAQDKPVLNSAPPGPPPAPPRPVEPTPAPAPVPATQPVPEPATTAPMPQPSADSPSGLELPDREKERKAAQEKAEMNTRLFVYSGFGLGYSSYGGQSQFDFSISPALGYRLNDRIAVGPGLSYAYSNYGFSNSAGQNVANISTKSIGVKVFGQIKVINQFLVHAEFENTRAQLLEVDQQGYVTGRVVTRTVQTPLAGLGYRQQFSTRAAADILLLYNFQDDYNRIYSNPVIRFNFLFNIGR</sequence>
<evidence type="ECO:0008006" key="5">
    <source>
        <dbReference type="Google" id="ProtNLM"/>
    </source>
</evidence>
<feature type="chain" id="PRO_5045621565" description="Outer membrane protein beta-barrel domain-containing protein" evidence="2">
    <location>
        <begin position="25"/>
        <end position="263"/>
    </location>
</feature>
<gene>
    <name evidence="3" type="ORF">MTP16_15995</name>
</gene>
<proteinExistence type="predicted"/>
<evidence type="ECO:0000313" key="3">
    <source>
        <dbReference type="EMBL" id="UOE32627.1"/>
    </source>
</evidence>
<dbReference type="Proteomes" id="UP000831390">
    <property type="component" value="Chromosome"/>
</dbReference>
<reference evidence="3 4" key="1">
    <citation type="submission" date="2022-03" db="EMBL/GenBank/DDBJ databases">
        <title>Hymenobactersp. isolated from the air.</title>
        <authorList>
            <person name="Won M."/>
            <person name="Kwon S.-W."/>
        </authorList>
    </citation>
    <scope>NUCLEOTIDE SEQUENCE [LARGE SCALE GENOMIC DNA]</scope>
    <source>
        <strain evidence="3 4">KACC 22596</strain>
    </source>
</reference>
<dbReference type="EMBL" id="CP094534">
    <property type="protein sequence ID" value="UOE32627.1"/>
    <property type="molecule type" value="Genomic_DNA"/>
</dbReference>
<feature type="compositionally biased region" description="Basic and acidic residues" evidence="1">
    <location>
        <begin position="82"/>
        <end position="95"/>
    </location>
</feature>
<evidence type="ECO:0000313" key="4">
    <source>
        <dbReference type="Proteomes" id="UP000831390"/>
    </source>
</evidence>
<organism evidence="3 4">
    <name type="scientific">Hymenobacter monticola</name>
    <dbReference type="NCBI Taxonomy" id="1705399"/>
    <lineage>
        <taxon>Bacteria</taxon>
        <taxon>Pseudomonadati</taxon>
        <taxon>Bacteroidota</taxon>
        <taxon>Cytophagia</taxon>
        <taxon>Cytophagales</taxon>
        <taxon>Hymenobacteraceae</taxon>
        <taxon>Hymenobacter</taxon>
    </lineage>
</organism>
<name>A0ABY4B2N9_9BACT</name>
<accession>A0ABY4B2N9</accession>
<feature type="region of interest" description="Disordered" evidence="1">
    <location>
        <begin position="25"/>
        <end position="95"/>
    </location>
</feature>